<dbReference type="PANTHER" id="PTHR30592">
    <property type="entry name" value="FORMATE DEHYDROGENASE"/>
    <property type="match status" value="1"/>
</dbReference>
<comment type="function">
    <text evidence="3">Required for formate dehydrogenase (FDH) activity. Acts as a sulfur carrier protein that transfers sulfur from IscS to the molybdenum cofactor prior to its insertion into FDH.</text>
</comment>
<comment type="similarity">
    <text evidence="3">Belongs to the FdhD family.</text>
</comment>
<dbReference type="Pfam" id="PF02634">
    <property type="entry name" value="FdhD-NarQ"/>
    <property type="match status" value="2"/>
</dbReference>
<keyword evidence="1 3" id="KW-0963">Cytoplasm</keyword>
<dbReference type="SUPFAM" id="SSF53927">
    <property type="entry name" value="Cytidine deaminase-like"/>
    <property type="match status" value="1"/>
</dbReference>
<evidence type="ECO:0000256" key="3">
    <source>
        <dbReference type="HAMAP-Rule" id="MF_00187"/>
    </source>
</evidence>
<dbReference type="GO" id="GO:0005737">
    <property type="term" value="C:cytoplasm"/>
    <property type="evidence" value="ECO:0007669"/>
    <property type="project" value="UniProtKB-SubCell"/>
</dbReference>
<dbReference type="Proteomes" id="UP000270616">
    <property type="component" value="Unassembled WGS sequence"/>
</dbReference>
<proteinExistence type="inferred from homology"/>
<dbReference type="InterPro" id="IPR016193">
    <property type="entry name" value="Cytidine_deaminase-like"/>
</dbReference>
<protein>
    <recommendedName>
        <fullName evidence="3">Sulfur carrier protein FdhD</fullName>
    </recommendedName>
</protein>
<dbReference type="GO" id="GO:0006777">
    <property type="term" value="P:Mo-molybdopterin cofactor biosynthetic process"/>
    <property type="evidence" value="ECO:0007669"/>
    <property type="project" value="UniProtKB-UniRule"/>
</dbReference>
<sequence length="303" mass="32288">MTRSTQRRRVQRIRTDQEGRLWESTRADTLVGEEPLEIRLNGESFAVTMRTPGHDFAMVAGFLVSEGVLGSQSEILRMDYRSGIDAEGMRDYNVVDVQLPPEVAARADRGRREVYTSSSCGVCGTASMDGVLKVSPYEPLTDPLTVDLATVLGLPDRLRAEQRLFSSTGGVHAAALFRMPDAGDEPDAGVGPGLVGSGEPELLCVREDVGRHNAVDKVVGWALEQDLLPLTGTVLQVSARASFELVQKAVMAGIPMLSAVSAPSALAVDVADRTGLTLVGFNRGTGANIYAGGQRIDTSCVGD</sequence>
<feature type="active site" description="Cysteine persulfide intermediate" evidence="3">
    <location>
        <position position="120"/>
    </location>
</feature>
<dbReference type="RefSeq" id="WP_123825409.1">
    <property type="nucleotide sequence ID" value="NZ_RKMF01000010.1"/>
</dbReference>
<keyword evidence="2 3" id="KW-0501">Molybdenum cofactor biosynthesis</keyword>
<evidence type="ECO:0000313" key="4">
    <source>
        <dbReference type="EMBL" id="ROZ62847.1"/>
    </source>
</evidence>
<comment type="caution">
    <text evidence="3">Lacks conserved residue(s) required for the propagation of feature annotation.</text>
</comment>
<keyword evidence="5" id="KW-1185">Reference proteome</keyword>
<organism evidence="4 5">
    <name type="scientific">Kocuria soli</name>
    <dbReference type="NCBI Taxonomy" id="2485125"/>
    <lineage>
        <taxon>Bacteria</taxon>
        <taxon>Bacillati</taxon>
        <taxon>Actinomycetota</taxon>
        <taxon>Actinomycetes</taxon>
        <taxon>Micrococcales</taxon>
        <taxon>Micrococcaceae</taxon>
        <taxon>Kocuria</taxon>
    </lineage>
</organism>
<keyword evidence="4" id="KW-0808">Transferase</keyword>
<evidence type="ECO:0000256" key="2">
    <source>
        <dbReference type="ARBA" id="ARBA00023150"/>
    </source>
</evidence>
<comment type="subcellular location">
    <subcellularLocation>
        <location evidence="3">Cytoplasm</location>
    </subcellularLocation>
</comment>
<dbReference type="HAMAP" id="MF_00187">
    <property type="entry name" value="FdhD"/>
    <property type="match status" value="1"/>
</dbReference>
<dbReference type="AlphaFoldDB" id="A0A3N3ZPE7"/>
<reference evidence="4 5" key="1">
    <citation type="submission" date="2018-10" db="EMBL/GenBank/DDBJ databases">
        <title>Kocuria sp. M5W7-7, whole genome shotgun sequence.</title>
        <authorList>
            <person name="Tuo L."/>
        </authorList>
    </citation>
    <scope>NUCLEOTIDE SEQUENCE [LARGE SCALE GENOMIC DNA]</scope>
    <source>
        <strain evidence="4 5">M5W7-7</strain>
    </source>
</reference>
<evidence type="ECO:0000313" key="5">
    <source>
        <dbReference type="Proteomes" id="UP000270616"/>
    </source>
</evidence>
<name>A0A3N3ZPE7_9MICC</name>
<evidence type="ECO:0000256" key="1">
    <source>
        <dbReference type="ARBA" id="ARBA00022490"/>
    </source>
</evidence>
<dbReference type="GO" id="GO:0097163">
    <property type="term" value="F:sulfur carrier activity"/>
    <property type="evidence" value="ECO:0007669"/>
    <property type="project" value="UniProtKB-UniRule"/>
</dbReference>
<comment type="caution">
    <text evidence="4">The sequence shown here is derived from an EMBL/GenBank/DDBJ whole genome shotgun (WGS) entry which is preliminary data.</text>
</comment>
<accession>A0A3N3ZPE7</accession>
<dbReference type="PANTHER" id="PTHR30592:SF1">
    <property type="entry name" value="SULFUR CARRIER PROTEIN FDHD"/>
    <property type="match status" value="1"/>
</dbReference>
<dbReference type="OrthoDB" id="3197277at2"/>
<dbReference type="Gene3D" id="3.10.20.10">
    <property type="match status" value="1"/>
</dbReference>
<gene>
    <name evidence="3" type="primary">fdhD</name>
    <name evidence="4" type="ORF">EDL96_08730</name>
</gene>
<dbReference type="EMBL" id="RKMF01000010">
    <property type="protein sequence ID" value="ROZ62847.1"/>
    <property type="molecule type" value="Genomic_DNA"/>
</dbReference>
<dbReference type="PIRSF" id="PIRSF015626">
    <property type="entry name" value="FdhD"/>
    <property type="match status" value="1"/>
</dbReference>
<dbReference type="Gene3D" id="3.40.140.10">
    <property type="entry name" value="Cytidine Deaminase, domain 2"/>
    <property type="match status" value="1"/>
</dbReference>
<dbReference type="GO" id="GO:0016783">
    <property type="term" value="F:sulfurtransferase activity"/>
    <property type="evidence" value="ECO:0007669"/>
    <property type="project" value="InterPro"/>
</dbReference>
<dbReference type="InterPro" id="IPR003786">
    <property type="entry name" value="FdhD"/>
</dbReference>